<evidence type="ECO:0000259" key="1">
    <source>
        <dbReference type="Pfam" id="PF05901"/>
    </source>
</evidence>
<name>A0ABY2I559_9MICO</name>
<dbReference type="EMBL" id="SOFD01000009">
    <property type="protein sequence ID" value="TFB81296.1"/>
    <property type="molecule type" value="Genomic_DNA"/>
</dbReference>
<accession>A0ABY2I559</accession>
<comment type="caution">
    <text evidence="2">The sequence shown here is derived from an EMBL/GenBank/DDBJ whole genome shotgun (WGS) entry which is preliminary data.</text>
</comment>
<dbReference type="Proteomes" id="UP000298252">
    <property type="component" value="Unassembled WGS sequence"/>
</dbReference>
<evidence type="ECO:0000313" key="2">
    <source>
        <dbReference type="EMBL" id="TFB81296.1"/>
    </source>
</evidence>
<dbReference type="RefSeq" id="WP_134505180.1">
    <property type="nucleotide sequence ID" value="NZ_FNIB01000002.1"/>
</dbReference>
<gene>
    <name evidence="2" type="ORF">E3O21_05270</name>
</gene>
<sequence length="18" mass="1784">MGYGDHLDGDGDGVGCES</sequence>
<evidence type="ECO:0000313" key="3">
    <source>
        <dbReference type="Proteomes" id="UP000298252"/>
    </source>
</evidence>
<keyword evidence="3" id="KW-1185">Reference proteome</keyword>
<feature type="domain" description="Excalibur calcium-binding" evidence="1">
    <location>
        <begin position="2"/>
        <end position="17"/>
    </location>
</feature>
<proteinExistence type="predicted"/>
<organism evidence="2 3">
    <name type="scientific">Cryobacterium flavum</name>
    <dbReference type="NCBI Taxonomy" id="1424659"/>
    <lineage>
        <taxon>Bacteria</taxon>
        <taxon>Bacillati</taxon>
        <taxon>Actinomycetota</taxon>
        <taxon>Actinomycetes</taxon>
        <taxon>Micrococcales</taxon>
        <taxon>Microbacteriaceae</taxon>
        <taxon>Cryobacterium</taxon>
    </lineage>
</organism>
<dbReference type="Pfam" id="PF05901">
    <property type="entry name" value="Excalibur"/>
    <property type="match status" value="1"/>
</dbReference>
<protein>
    <recommendedName>
        <fullName evidence="1">Excalibur calcium-binding domain-containing protein</fullName>
    </recommendedName>
</protein>
<reference evidence="2 3" key="1">
    <citation type="submission" date="2019-03" db="EMBL/GenBank/DDBJ databases">
        <title>Genomics of glacier-inhabiting Cryobacterium strains.</title>
        <authorList>
            <person name="Liu Q."/>
            <person name="Xin Y.-H."/>
        </authorList>
    </citation>
    <scope>NUCLEOTIDE SEQUENCE [LARGE SCALE GENOMIC DNA]</scope>
    <source>
        <strain evidence="2 3">Hh8</strain>
    </source>
</reference>
<dbReference type="InterPro" id="IPR008613">
    <property type="entry name" value="Excalibur_Ca-bd_domain"/>
</dbReference>